<evidence type="ECO:0000313" key="2">
    <source>
        <dbReference type="Proteomes" id="UP000008745"/>
    </source>
</evidence>
<dbReference type="RefSeq" id="YP_001604297.1">
    <property type="nucleotide sequence ID" value="NC_010154.1"/>
</dbReference>
<evidence type="ECO:0000313" key="1">
    <source>
        <dbReference type="EMBL" id="CAJ31693.1"/>
    </source>
</evidence>
<name>A7WKU6_9VIRU</name>
<dbReference type="KEGG" id="vg:5798025"/>
<proteinExistence type="predicted"/>
<accession>A7WKU6</accession>
<dbReference type="EMBL" id="AM087123">
    <property type="protein sequence ID" value="CAJ31693.1"/>
    <property type="molecule type" value="Genomic_DNA"/>
</dbReference>
<reference evidence="2" key="1">
    <citation type="journal article" date="2008" name="J. Virol.">
        <title>Structure of the acidianus filamentous virus 3 and comparative genomics of related archaeal lipothrixviruses.</title>
        <authorList>
            <person name="Vestergaard G."/>
            <person name="Aramayo R."/>
            <person name="Basta T."/>
            <person name="Haring M."/>
            <person name="Peng X."/>
            <person name="Brugger K."/>
            <person name="Chen L."/>
            <person name="Rachel R."/>
            <person name="Boisset N."/>
            <person name="Garrett R.A."/>
            <person name="Prangishvili D."/>
        </authorList>
    </citation>
    <scope>NUCLEOTIDE SEQUENCE [LARGE SCALE GENOMIC DNA]</scope>
</reference>
<keyword evidence="2" id="KW-1185">Reference proteome</keyword>
<sequence length="162" mass="19970">MWTDISLDENNFEQDIFFYIYEQDWLKKQVVVIIPKPNPKKYEQPIIVKIHYYLWINKREGYRKTIEFQYEMSEYSIELWNKNLELIKNIENAEVLESIFKLCGCNEKCARDYNIRLMFLKSLLKYVNENAHKKEKAIYESWCQDGRYGMECYKVRNLKKFW</sequence>
<dbReference type="Proteomes" id="UP000008745">
    <property type="component" value="Segment"/>
</dbReference>
<dbReference type="OrthoDB" id="32890at10239"/>
<organism evidence="1 2">
    <name type="scientific">Betalipothrixvirus puteoliense</name>
    <dbReference type="NCBI Taxonomy" id="346884"/>
    <lineage>
        <taxon>Viruses</taxon>
        <taxon>Adnaviria</taxon>
        <taxon>Zilligvirae</taxon>
        <taxon>Taleaviricota</taxon>
        <taxon>Tokiviricetes</taxon>
        <taxon>Ligamenvirales</taxon>
        <taxon>Lipothrixviridae</taxon>
        <taxon>Betalipothrixvirus</taxon>
    </lineage>
</organism>
<protein>
    <submittedName>
        <fullName evidence="1">Uncharacterized protein</fullName>
    </submittedName>
</protein>
<dbReference type="GeneID" id="5798025"/>